<keyword evidence="4" id="KW-0548">Nucleotidyltransferase</keyword>
<dbReference type="Gene3D" id="3.30.70.270">
    <property type="match status" value="2"/>
</dbReference>
<dbReference type="Pfam" id="PF00078">
    <property type="entry name" value="RVT_1"/>
    <property type="match status" value="1"/>
</dbReference>
<dbReference type="Gene3D" id="3.30.420.10">
    <property type="entry name" value="Ribonuclease H-like superfamily/Ribonuclease H"/>
    <property type="match status" value="1"/>
</dbReference>
<organism evidence="18 19">
    <name type="scientific">Trametes cubensis</name>
    <dbReference type="NCBI Taxonomy" id="1111947"/>
    <lineage>
        <taxon>Eukaryota</taxon>
        <taxon>Fungi</taxon>
        <taxon>Dikarya</taxon>
        <taxon>Basidiomycota</taxon>
        <taxon>Agaricomycotina</taxon>
        <taxon>Agaricomycetes</taxon>
        <taxon>Polyporales</taxon>
        <taxon>Polyporaceae</taxon>
        <taxon>Trametes</taxon>
    </lineage>
</organism>
<feature type="compositionally biased region" description="Polar residues" evidence="13">
    <location>
        <begin position="115"/>
        <end position="125"/>
    </location>
</feature>
<dbReference type="PANTHER" id="PTHR37984:SF5">
    <property type="entry name" value="PROTEIN NYNRIN-LIKE"/>
    <property type="match status" value="1"/>
</dbReference>
<dbReference type="GO" id="GO:0003677">
    <property type="term" value="F:DNA binding"/>
    <property type="evidence" value="ECO:0007669"/>
    <property type="project" value="UniProtKB-KW"/>
</dbReference>
<evidence type="ECO:0000256" key="12">
    <source>
        <dbReference type="PROSITE-ProRule" id="PRU00047"/>
    </source>
</evidence>
<evidence type="ECO:0000256" key="8">
    <source>
        <dbReference type="ARBA" id="ARBA00022801"/>
    </source>
</evidence>
<accession>A0AAD7TNC0</accession>
<keyword evidence="19" id="KW-1185">Reference proteome</keyword>
<evidence type="ECO:0000256" key="6">
    <source>
        <dbReference type="ARBA" id="ARBA00022750"/>
    </source>
</evidence>
<dbReference type="SMART" id="SM00343">
    <property type="entry name" value="ZnF_C2HC"/>
    <property type="match status" value="1"/>
</dbReference>
<dbReference type="Gene3D" id="4.10.60.10">
    <property type="entry name" value="Zinc finger, CCHC-type"/>
    <property type="match status" value="1"/>
</dbReference>
<dbReference type="InterPro" id="IPR043502">
    <property type="entry name" value="DNA/RNA_pol_sf"/>
</dbReference>
<evidence type="ECO:0000256" key="11">
    <source>
        <dbReference type="ARBA" id="ARBA00023268"/>
    </source>
</evidence>
<dbReference type="Gene3D" id="1.10.340.70">
    <property type="match status" value="1"/>
</dbReference>
<dbReference type="Gene3D" id="3.10.10.10">
    <property type="entry name" value="HIV Type 1 Reverse Transcriptase, subunit A, domain 1"/>
    <property type="match status" value="1"/>
</dbReference>
<evidence type="ECO:0000256" key="1">
    <source>
        <dbReference type="ARBA" id="ARBA00022664"/>
    </source>
</evidence>
<dbReference type="Pfam" id="PF00665">
    <property type="entry name" value="rve"/>
    <property type="match status" value="1"/>
</dbReference>
<feature type="region of interest" description="Disordered" evidence="13">
    <location>
        <begin position="67"/>
        <end position="201"/>
    </location>
</feature>
<dbReference type="InterPro" id="IPR041588">
    <property type="entry name" value="Integrase_H2C2"/>
</dbReference>
<keyword evidence="2" id="KW-0645">Protease</keyword>
<evidence type="ECO:0000313" key="19">
    <source>
        <dbReference type="Proteomes" id="UP001215151"/>
    </source>
</evidence>
<dbReference type="CDD" id="cd00303">
    <property type="entry name" value="retropepsin_like"/>
    <property type="match status" value="1"/>
</dbReference>
<dbReference type="InterPro" id="IPR036397">
    <property type="entry name" value="RNaseH_sf"/>
</dbReference>
<dbReference type="SUPFAM" id="SSF53098">
    <property type="entry name" value="Ribonuclease H-like"/>
    <property type="match status" value="1"/>
</dbReference>
<dbReference type="EMBL" id="JAPEVG010000251">
    <property type="protein sequence ID" value="KAJ8472656.1"/>
    <property type="molecule type" value="Genomic_DNA"/>
</dbReference>
<keyword evidence="7" id="KW-0255">Endonuclease</keyword>
<keyword evidence="12" id="KW-0862">Zinc</keyword>
<dbReference type="GO" id="GO:0004519">
    <property type="term" value="F:endonuclease activity"/>
    <property type="evidence" value="ECO:0007669"/>
    <property type="project" value="UniProtKB-KW"/>
</dbReference>
<evidence type="ECO:0000259" key="17">
    <source>
        <dbReference type="PROSITE" id="PS50994"/>
    </source>
</evidence>
<dbReference type="PROSITE" id="PS50158">
    <property type="entry name" value="ZF_CCHC"/>
    <property type="match status" value="1"/>
</dbReference>
<dbReference type="GO" id="GO:0008270">
    <property type="term" value="F:zinc ion binding"/>
    <property type="evidence" value="ECO:0007669"/>
    <property type="project" value="UniProtKB-KW"/>
</dbReference>
<dbReference type="FunFam" id="3.30.420.10:FF:000032">
    <property type="entry name" value="Retrovirus-related Pol polyprotein from transposon 297-like Protein"/>
    <property type="match status" value="1"/>
</dbReference>
<keyword evidence="6" id="KW-0064">Aspartyl protease</keyword>
<evidence type="ECO:0000313" key="18">
    <source>
        <dbReference type="EMBL" id="KAJ8472656.1"/>
    </source>
</evidence>
<keyword evidence="8" id="KW-0378">Hydrolase</keyword>
<dbReference type="InterPro" id="IPR041577">
    <property type="entry name" value="RT_RNaseH_2"/>
</dbReference>
<protein>
    <recommendedName>
        <fullName evidence="20">Reverse transcriptase</fullName>
    </recommendedName>
</protein>
<dbReference type="Gene3D" id="2.40.70.10">
    <property type="entry name" value="Acid Proteases"/>
    <property type="match status" value="1"/>
</dbReference>
<evidence type="ECO:0000256" key="7">
    <source>
        <dbReference type="ARBA" id="ARBA00022759"/>
    </source>
</evidence>
<evidence type="ECO:0000256" key="13">
    <source>
        <dbReference type="SAM" id="MobiDB-lite"/>
    </source>
</evidence>
<dbReference type="SUPFAM" id="SSF50630">
    <property type="entry name" value="Acid proteases"/>
    <property type="match status" value="1"/>
</dbReference>
<keyword evidence="11" id="KW-0511">Multifunctional enzyme</keyword>
<dbReference type="CDD" id="cd09274">
    <property type="entry name" value="RNase_HI_RT_Ty3"/>
    <property type="match status" value="1"/>
</dbReference>
<dbReference type="GO" id="GO:0015074">
    <property type="term" value="P:DNA integration"/>
    <property type="evidence" value="ECO:0007669"/>
    <property type="project" value="InterPro"/>
</dbReference>
<dbReference type="InterPro" id="IPR050951">
    <property type="entry name" value="Retrovirus_Pol_polyprotein"/>
</dbReference>
<feature type="region of interest" description="Disordered" evidence="13">
    <location>
        <begin position="427"/>
        <end position="472"/>
    </location>
</feature>
<dbReference type="InterPro" id="IPR001878">
    <property type="entry name" value="Znf_CCHC"/>
</dbReference>
<feature type="domain" description="Integrase catalytic" evidence="17">
    <location>
        <begin position="1266"/>
        <end position="1426"/>
    </location>
</feature>
<evidence type="ECO:0000256" key="9">
    <source>
        <dbReference type="ARBA" id="ARBA00022884"/>
    </source>
</evidence>
<dbReference type="GO" id="GO:0006508">
    <property type="term" value="P:proteolysis"/>
    <property type="evidence" value="ECO:0007669"/>
    <property type="project" value="UniProtKB-KW"/>
</dbReference>
<dbReference type="InterPro" id="IPR036875">
    <property type="entry name" value="Znf_CCHC_sf"/>
</dbReference>
<dbReference type="GO" id="GO:0003723">
    <property type="term" value="F:RNA binding"/>
    <property type="evidence" value="ECO:0007669"/>
    <property type="project" value="UniProtKB-KW"/>
</dbReference>
<dbReference type="Pfam" id="PF17921">
    <property type="entry name" value="Integrase_H2C2"/>
    <property type="match status" value="1"/>
</dbReference>
<evidence type="ECO:0000259" key="15">
    <source>
        <dbReference type="PROSITE" id="PS50175"/>
    </source>
</evidence>
<dbReference type="InterPro" id="IPR021109">
    <property type="entry name" value="Peptidase_aspartic_dom_sf"/>
</dbReference>
<dbReference type="PROSITE" id="PS50175">
    <property type="entry name" value="ASP_PROT_RETROV"/>
    <property type="match status" value="1"/>
</dbReference>
<dbReference type="CDD" id="cd01647">
    <property type="entry name" value="RT_LTR"/>
    <property type="match status" value="1"/>
</dbReference>
<comment type="caution">
    <text evidence="18">The sequence shown here is derived from an EMBL/GenBank/DDBJ whole genome shotgun (WGS) entry which is preliminary data.</text>
</comment>
<evidence type="ECO:0000256" key="10">
    <source>
        <dbReference type="ARBA" id="ARBA00023125"/>
    </source>
</evidence>
<dbReference type="FunFam" id="1.10.340.70:FF:000001">
    <property type="entry name" value="Retrovirus-related Pol polyprotein from transposon gypsy-like Protein"/>
    <property type="match status" value="1"/>
</dbReference>
<dbReference type="Pfam" id="PF08284">
    <property type="entry name" value="RVP_2"/>
    <property type="match status" value="1"/>
</dbReference>
<feature type="compositionally biased region" description="Basic and acidic residues" evidence="13">
    <location>
        <begin position="190"/>
        <end position="201"/>
    </location>
</feature>
<gene>
    <name evidence="18" type="ORF">ONZ51_g8371</name>
</gene>
<proteinExistence type="predicted"/>
<feature type="compositionally biased region" description="Basic residues" evidence="13">
    <location>
        <begin position="433"/>
        <end position="446"/>
    </location>
</feature>
<keyword evidence="12" id="KW-0863">Zinc-finger</keyword>
<dbReference type="InterPro" id="IPR001995">
    <property type="entry name" value="Peptidase_A2_cat"/>
</dbReference>
<evidence type="ECO:0000256" key="5">
    <source>
        <dbReference type="ARBA" id="ARBA00022722"/>
    </source>
</evidence>
<dbReference type="SUPFAM" id="SSF56672">
    <property type="entry name" value="DNA/RNA polymerases"/>
    <property type="match status" value="1"/>
</dbReference>
<feature type="compositionally biased region" description="Acidic residues" evidence="13">
    <location>
        <begin position="450"/>
        <end position="472"/>
    </location>
</feature>
<feature type="domain" description="Peptidase A2" evidence="15">
    <location>
        <begin position="507"/>
        <end position="522"/>
    </location>
</feature>
<dbReference type="Pfam" id="PF00098">
    <property type="entry name" value="zf-CCHC"/>
    <property type="match status" value="1"/>
</dbReference>
<keyword evidence="5" id="KW-0540">Nuclease</keyword>
<evidence type="ECO:0000256" key="3">
    <source>
        <dbReference type="ARBA" id="ARBA00022679"/>
    </source>
</evidence>
<evidence type="ECO:0008006" key="20">
    <source>
        <dbReference type="Google" id="ProtNLM"/>
    </source>
</evidence>
<sequence>MSSAEPYSCSRSYHLYNSDKARDVYYRESVDKWNFCTNERCPLRYNTKEVPNVKHASALILTHSSQERDITKTHGRQTPVVKNPLPAGKATGRINSPRVASILKEKGTGLYSVDQPPQATASSGGVINPSGGGGGGGPGRPGGRPDPDPYSPGGGPPGPPGPPGPDPDPEPQGAPGNAPGNAPQGQGKGKIKDPEVFNGDRDKTRSFLNQLFLLFTARPHDFVNDYTKVATALSFMEGDNINYWKDTTIQRAEEEIRPGVYRGFDSWPVFKRNFLLAFAPVDEVDDSMVNLTTIQLKDYSSVDEFNARFMDLALKGKILDPAAQLALYRNALPEYLLKKISMSYPPPTTIEEWMTRTKEIDHSYHLTEKILANRRGCKAKTSKTRKNVKMVNLEDDSLDINKLSVKERQELQDKGLCFRCRKPGHISRDCPSKPKKPGKPVSRKVRQVTDEDLEDESEEISDEEDDEDEEDNISINALRATDFETERRRSALLIPGYMQVQDKAVEIKGLIDTGADAVIVNKKIVDKYNLPTVRLPKTLTFRNADDSVNSMGTITHRVEGTFNLHGKKLPTNWYVADIGRDDVLFGMPWIRKYNPNIDWESGRITFKSDIIKKQQQIHKYQCEHNPPEGMLWNFPVKPLNQDMVVSFVRAIPDEDDADPDSERLTFNPSRAIELWYRKKKIRKINKSTEIAIAAKKDQKEKTLDEILPDFVKDYRQVFEKKAASRFPPSRPWDHAIEFKKDFDHHTKGSWRKIYPLTYTERIELDKFIAENLEKGYIRKSKSPLASPFFFVTKKDGSLRPVQDYRALNEGTIKNAYPLPLISDIIDRLKGATIFTKLDVRAGYNNVRIKEGDEWKAAFITPSGLFEPTVMFFGLCNAPATFQNMMNDLFRDMLQEGWMVIYMDDILIFSDNVEDHHERTRRALQRLQDSDLFLKAEKCEFDRQEVEFLGSIIRPGVVAMDPVKLKAIIEWEPPKTVKQVQAFLGFGNFYRRFIRDYSKIVRPLTELTKKDQPFLWTSDCQKAFGTLKKRFTEEPILQIPDPEKPFQIECDASKVATGAVLRQQGEDGLWHPCAYLSKSFTPAERNYQIYDRELLAIVRALEAWRHFLQGSPHPTEILSDHKNLTYFRPELFAKAVNVELQERIRDSKLRDNSVVEYITLKEKATKRPEFGKPEDWSDDDGILLYKNRVYVPPDNQLYRDIVKMHHDAPIMGHPGVQKTYDLVKREYMWPGMRKFIVQYVKGCAACQTSKVNTHPIKPGLIPIQHSGDTRPFRTITMDYITDLPESDGFNAIQVVVDHDVSKAAVFSPCTKNITAEGAMDILQRDVYRRFGLPAKVISDRGPQFISKAFKELHNSLGIETALSTAYHPQTDGETERVNQELDLALRLYCANNPENWAKLLPQFEFAHNQRTHSVTGKSPFELLYGFQPEAAGTVRTTPKHPSTEQRLQSLQEARENTIAVHAQAAAAMSRRLPAAQVPLKLGDKVLLDTKNLRLPYVSRKLIPKRVGPFTIVKVLGPVTFKVKASGEMEDTPCLPRSATYPVPHN</sequence>
<dbReference type="Proteomes" id="UP001215151">
    <property type="component" value="Unassembled WGS sequence"/>
</dbReference>
<feature type="domain" description="Reverse transcriptase" evidence="16">
    <location>
        <begin position="772"/>
        <end position="952"/>
    </location>
</feature>
<evidence type="ECO:0000259" key="14">
    <source>
        <dbReference type="PROSITE" id="PS50158"/>
    </source>
</evidence>
<dbReference type="GO" id="GO:0004190">
    <property type="term" value="F:aspartic-type endopeptidase activity"/>
    <property type="evidence" value="ECO:0007669"/>
    <property type="project" value="UniProtKB-KW"/>
</dbReference>
<dbReference type="InterPro" id="IPR001584">
    <property type="entry name" value="Integrase_cat-core"/>
</dbReference>
<keyword evidence="10" id="KW-0238">DNA-binding</keyword>
<dbReference type="PROSITE" id="PS50878">
    <property type="entry name" value="RT_POL"/>
    <property type="match status" value="1"/>
</dbReference>
<feature type="compositionally biased region" description="Gly residues" evidence="13">
    <location>
        <begin position="130"/>
        <end position="142"/>
    </location>
</feature>
<dbReference type="PROSITE" id="PS50994">
    <property type="entry name" value="INTEGRASE"/>
    <property type="match status" value="1"/>
</dbReference>
<keyword evidence="12" id="KW-0479">Metal-binding</keyword>
<evidence type="ECO:0000256" key="2">
    <source>
        <dbReference type="ARBA" id="ARBA00022670"/>
    </source>
</evidence>
<feature type="compositionally biased region" description="Pro residues" evidence="13">
    <location>
        <begin position="148"/>
        <end position="172"/>
    </location>
</feature>
<evidence type="ECO:0000259" key="16">
    <source>
        <dbReference type="PROSITE" id="PS50878"/>
    </source>
</evidence>
<dbReference type="InterPro" id="IPR012337">
    <property type="entry name" value="RNaseH-like_sf"/>
</dbReference>
<feature type="domain" description="CCHC-type" evidence="14">
    <location>
        <begin position="417"/>
        <end position="432"/>
    </location>
</feature>
<dbReference type="SUPFAM" id="SSF57756">
    <property type="entry name" value="Retrovirus zinc finger-like domains"/>
    <property type="match status" value="1"/>
</dbReference>
<name>A0AAD7TNC0_9APHY</name>
<dbReference type="InterPro" id="IPR043128">
    <property type="entry name" value="Rev_trsase/Diguanyl_cyclase"/>
</dbReference>
<dbReference type="Pfam" id="PF17919">
    <property type="entry name" value="RT_RNaseH_2"/>
    <property type="match status" value="1"/>
</dbReference>
<keyword evidence="1" id="KW-0507">mRNA processing</keyword>
<keyword evidence="3" id="KW-0808">Transferase</keyword>
<dbReference type="GO" id="GO:0006397">
    <property type="term" value="P:mRNA processing"/>
    <property type="evidence" value="ECO:0007669"/>
    <property type="project" value="UniProtKB-KW"/>
</dbReference>
<dbReference type="PANTHER" id="PTHR37984">
    <property type="entry name" value="PROTEIN CBG26694"/>
    <property type="match status" value="1"/>
</dbReference>
<dbReference type="FunFam" id="3.30.70.270:FF:000020">
    <property type="entry name" value="Transposon Tf2-6 polyprotein-like Protein"/>
    <property type="match status" value="1"/>
</dbReference>
<dbReference type="InterPro" id="IPR000477">
    <property type="entry name" value="RT_dom"/>
</dbReference>
<reference evidence="18" key="1">
    <citation type="submission" date="2022-11" db="EMBL/GenBank/DDBJ databases">
        <title>Genome Sequence of Cubamyces cubensis.</title>
        <authorList>
            <person name="Buettner E."/>
        </authorList>
    </citation>
    <scope>NUCLEOTIDE SEQUENCE</scope>
    <source>
        <strain evidence="18">MPL-01</strain>
    </source>
</reference>
<dbReference type="GO" id="GO:0005634">
    <property type="term" value="C:nucleus"/>
    <property type="evidence" value="ECO:0007669"/>
    <property type="project" value="UniProtKB-ARBA"/>
</dbReference>
<evidence type="ECO:0000256" key="4">
    <source>
        <dbReference type="ARBA" id="ARBA00022695"/>
    </source>
</evidence>
<keyword evidence="9" id="KW-0694">RNA-binding</keyword>
<dbReference type="GO" id="GO:0016779">
    <property type="term" value="F:nucleotidyltransferase activity"/>
    <property type="evidence" value="ECO:0007669"/>
    <property type="project" value="UniProtKB-KW"/>
</dbReference>